<keyword evidence="2" id="KW-1185">Reference proteome</keyword>
<comment type="caution">
    <text evidence="1">The sequence shown here is derived from an EMBL/GenBank/DDBJ whole genome shotgun (WGS) entry which is preliminary data.</text>
</comment>
<accession>A0A392PAT5</accession>
<organism evidence="1 2">
    <name type="scientific">Trifolium medium</name>
    <dbReference type="NCBI Taxonomy" id="97028"/>
    <lineage>
        <taxon>Eukaryota</taxon>
        <taxon>Viridiplantae</taxon>
        <taxon>Streptophyta</taxon>
        <taxon>Embryophyta</taxon>
        <taxon>Tracheophyta</taxon>
        <taxon>Spermatophyta</taxon>
        <taxon>Magnoliopsida</taxon>
        <taxon>eudicotyledons</taxon>
        <taxon>Gunneridae</taxon>
        <taxon>Pentapetalae</taxon>
        <taxon>rosids</taxon>
        <taxon>fabids</taxon>
        <taxon>Fabales</taxon>
        <taxon>Fabaceae</taxon>
        <taxon>Papilionoideae</taxon>
        <taxon>50 kb inversion clade</taxon>
        <taxon>NPAAA clade</taxon>
        <taxon>Hologalegina</taxon>
        <taxon>IRL clade</taxon>
        <taxon>Trifolieae</taxon>
        <taxon>Trifolium</taxon>
    </lineage>
</organism>
<name>A0A392PAT5_9FABA</name>
<protein>
    <submittedName>
        <fullName evidence="1">Uncharacterized protein</fullName>
    </submittedName>
</protein>
<sequence>FPRSLHGTNNPTSGFLEDVTVLGDFLSDNKRKEDGTIQVVVPKVVPPPPEIVPVSGGDVLNDESASMKAKRVALQRKGAAAMIAAEEYARKFESGDLLLELCLRLLLISVLSTVVRAKYR</sequence>
<dbReference type="Proteomes" id="UP000265520">
    <property type="component" value="Unassembled WGS sequence"/>
</dbReference>
<feature type="non-terminal residue" evidence="1">
    <location>
        <position position="1"/>
    </location>
</feature>
<feature type="non-terminal residue" evidence="1">
    <location>
        <position position="120"/>
    </location>
</feature>
<dbReference type="EMBL" id="LXQA010071725">
    <property type="protein sequence ID" value="MCI09198.1"/>
    <property type="molecule type" value="Genomic_DNA"/>
</dbReference>
<evidence type="ECO:0000313" key="2">
    <source>
        <dbReference type="Proteomes" id="UP000265520"/>
    </source>
</evidence>
<proteinExistence type="predicted"/>
<dbReference type="AlphaFoldDB" id="A0A392PAT5"/>
<reference evidence="1 2" key="1">
    <citation type="journal article" date="2018" name="Front. Plant Sci.">
        <title>Red Clover (Trifolium pratense) and Zigzag Clover (T. medium) - A Picture of Genomic Similarities and Differences.</title>
        <authorList>
            <person name="Dluhosova J."/>
            <person name="Istvanek J."/>
            <person name="Nedelnik J."/>
            <person name="Repkova J."/>
        </authorList>
    </citation>
    <scope>NUCLEOTIDE SEQUENCE [LARGE SCALE GENOMIC DNA]</scope>
    <source>
        <strain evidence="2">cv. 10/8</strain>
        <tissue evidence="1">Leaf</tissue>
    </source>
</reference>
<evidence type="ECO:0000313" key="1">
    <source>
        <dbReference type="EMBL" id="MCI09198.1"/>
    </source>
</evidence>